<evidence type="ECO:0000313" key="1">
    <source>
        <dbReference type="EMBL" id="KAF2533200.1"/>
    </source>
</evidence>
<dbReference type="AlphaFoldDB" id="A0A8S9FHT9"/>
<sequence length="153" mass="17321">MKSVSMTIQKRTQRRTFLRPERALCSEWSSDRSLCSEWSVQSLRSDRVWLELGRYVATELCACSVASLQMLETSALGLGQDLGLLLVLEGAMTNSTYVSRFSFILIPYRFKVRDRLEGVPVLQRFSLNPALEKRLGLSADGRSQNCCSTFDVK</sequence>
<comment type="caution">
    <text evidence="1">The sequence shown here is derived from an EMBL/GenBank/DDBJ whole genome shotgun (WGS) entry which is preliminary data.</text>
</comment>
<protein>
    <submittedName>
        <fullName evidence="1">Uncharacterized protein</fullName>
    </submittedName>
</protein>
<accession>A0A8S9FHT9</accession>
<proteinExistence type="predicted"/>
<reference evidence="1" key="1">
    <citation type="submission" date="2019-12" db="EMBL/GenBank/DDBJ databases">
        <title>Genome sequencing and annotation of Brassica cretica.</title>
        <authorList>
            <person name="Studholme D.J."/>
            <person name="Sarris P.F."/>
        </authorList>
    </citation>
    <scope>NUCLEOTIDE SEQUENCE</scope>
    <source>
        <strain evidence="1">PFS-102/07</strain>
        <tissue evidence="1">Leaf</tissue>
    </source>
</reference>
<name>A0A8S9FHT9_BRACR</name>
<gene>
    <name evidence="1" type="ORF">F2Q70_00029698</name>
</gene>
<organism evidence="1">
    <name type="scientific">Brassica cretica</name>
    <name type="common">Mustard</name>
    <dbReference type="NCBI Taxonomy" id="69181"/>
    <lineage>
        <taxon>Eukaryota</taxon>
        <taxon>Viridiplantae</taxon>
        <taxon>Streptophyta</taxon>
        <taxon>Embryophyta</taxon>
        <taxon>Tracheophyta</taxon>
        <taxon>Spermatophyta</taxon>
        <taxon>Magnoliopsida</taxon>
        <taxon>eudicotyledons</taxon>
        <taxon>Gunneridae</taxon>
        <taxon>Pentapetalae</taxon>
        <taxon>rosids</taxon>
        <taxon>malvids</taxon>
        <taxon>Brassicales</taxon>
        <taxon>Brassicaceae</taxon>
        <taxon>Brassiceae</taxon>
        <taxon>Brassica</taxon>
    </lineage>
</organism>
<dbReference type="EMBL" id="QGKY02002305">
    <property type="protein sequence ID" value="KAF2533200.1"/>
    <property type="molecule type" value="Genomic_DNA"/>
</dbReference>